<name>A0ABN9DM57_9NEOB</name>
<feature type="compositionally biased region" description="Polar residues" evidence="1">
    <location>
        <begin position="55"/>
        <end position="68"/>
    </location>
</feature>
<gene>
    <name evidence="2" type="ORF">SPARVUS_LOCUS7679068</name>
</gene>
<evidence type="ECO:0000313" key="3">
    <source>
        <dbReference type="Proteomes" id="UP001162483"/>
    </source>
</evidence>
<dbReference type="Proteomes" id="UP001162483">
    <property type="component" value="Unassembled WGS sequence"/>
</dbReference>
<evidence type="ECO:0000256" key="1">
    <source>
        <dbReference type="SAM" id="MobiDB-lite"/>
    </source>
</evidence>
<organism evidence="2 3">
    <name type="scientific">Staurois parvus</name>
    <dbReference type="NCBI Taxonomy" id="386267"/>
    <lineage>
        <taxon>Eukaryota</taxon>
        <taxon>Metazoa</taxon>
        <taxon>Chordata</taxon>
        <taxon>Craniata</taxon>
        <taxon>Vertebrata</taxon>
        <taxon>Euteleostomi</taxon>
        <taxon>Amphibia</taxon>
        <taxon>Batrachia</taxon>
        <taxon>Anura</taxon>
        <taxon>Neobatrachia</taxon>
        <taxon>Ranoidea</taxon>
        <taxon>Ranidae</taxon>
        <taxon>Staurois</taxon>
    </lineage>
</organism>
<feature type="region of interest" description="Disordered" evidence="1">
    <location>
        <begin position="12"/>
        <end position="68"/>
    </location>
</feature>
<dbReference type="EMBL" id="CATNWA010014560">
    <property type="protein sequence ID" value="CAI9573373.1"/>
    <property type="molecule type" value="Genomic_DNA"/>
</dbReference>
<sequence length="68" mass="7475">MQAKYGCRNVGAVAGRYGGNQDTDQERTQERRCGSRQIWRQPGYRPAVSDKLGQDQLSGSGTREQASG</sequence>
<reference evidence="2" key="1">
    <citation type="submission" date="2023-05" db="EMBL/GenBank/DDBJ databases">
        <authorList>
            <person name="Stuckert A."/>
        </authorList>
    </citation>
    <scope>NUCLEOTIDE SEQUENCE</scope>
</reference>
<accession>A0ABN9DM57</accession>
<proteinExistence type="predicted"/>
<comment type="caution">
    <text evidence="2">The sequence shown here is derived from an EMBL/GenBank/DDBJ whole genome shotgun (WGS) entry which is preliminary data.</text>
</comment>
<keyword evidence="3" id="KW-1185">Reference proteome</keyword>
<protein>
    <submittedName>
        <fullName evidence="2">Uncharacterized protein</fullName>
    </submittedName>
</protein>
<feature type="compositionally biased region" description="Basic and acidic residues" evidence="1">
    <location>
        <begin position="24"/>
        <end position="33"/>
    </location>
</feature>
<evidence type="ECO:0000313" key="2">
    <source>
        <dbReference type="EMBL" id="CAI9573373.1"/>
    </source>
</evidence>